<keyword evidence="3" id="KW-1185">Reference proteome</keyword>
<feature type="region of interest" description="Disordered" evidence="1">
    <location>
        <begin position="85"/>
        <end position="144"/>
    </location>
</feature>
<evidence type="ECO:0000313" key="3">
    <source>
        <dbReference type="Proteomes" id="UP000324222"/>
    </source>
</evidence>
<dbReference type="Gene3D" id="3.80.10.10">
    <property type="entry name" value="Ribonuclease Inhibitor"/>
    <property type="match status" value="1"/>
</dbReference>
<dbReference type="Proteomes" id="UP000324222">
    <property type="component" value="Unassembled WGS sequence"/>
</dbReference>
<name>A0A5B7FZ36_PORTR</name>
<sequence>MVGGDAVLADITHTHSEQQAPRVVGRETQQPSPFILVCESGAKMTTTTITTSAPPLQALSEAAASGWLLQWAGVVGFVAVRASGSHSQGRCGAQRDVTRDTPTRPSPHTSRSASRTHDSCNNAVPGQRAAKEGRAKPRGGGRVGGVTLRCEETVPWGAAATQLQPAGPKGRITQEESPTQSQWSRAQVPAWCVPAALDSATVRLNVERCASYLRSHLPPLLLEAVLDTAWRAVSEEVTLGGREASVPDHQVGEWARRAPVLLGLSDCLSGARYPLDLTGLPHEALRDALAYVERYFAVERLSTLALTKRKASRGGAGSLVEGAVLGRLLHRASLVSLSLNLNLVEGSVLKEVSRLSLQELDVCGGRHSEEQVLQELCGLPFSAADQVVEALRGGRLETLPVTPLRKSLRRLNVSLPGLPAALYQTLLAVFPDLHHYTPSCGAAACVRGYARMAGPSGAATPLCLLSLNLGRASTHDVLEAARVCPALRDVSLCIELDSEDTLRSLQACGRLSGVQLSYFPSSVSAPPKVEGRLLLPLLNALGPQLLSLGLTGFSVRGGVMAALAGLPELRRLSLTDCWLAHPDAAPCHAFPGLESLLLNFLPPLDTLRLLTAGSCLQAVDVSVVASEARGSGLTDGSVQQLVSSGALTSILSFCSSSPFLTLASLRHLAALPHLRSVGSLARWGLTREELGCVGHSGPAHLLCRP</sequence>
<feature type="region of interest" description="Disordered" evidence="1">
    <location>
        <begin position="162"/>
        <end position="181"/>
    </location>
</feature>
<evidence type="ECO:0000256" key="1">
    <source>
        <dbReference type="SAM" id="MobiDB-lite"/>
    </source>
</evidence>
<proteinExistence type="predicted"/>
<feature type="compositionally biased region" description="Polar residues" evidence="1">
    <location>
        <begin position="106"/>
        <end position="124"/>
    </location>
</feature>
<dbReference type="EMBL" id="VSRR010010489">
    <property type="protein sequence ID" value="MPC51892.1"/>
    <property type="molecule type" value="Genomic_DNA"/>
</dbReference>
<organism evidence="2 3">
    <name type="scientific">Portunus trituberculatus</name>
    <name type="common">Swimming crab</name>
    <name type="synonym">Neptunus trituberculatus</name>
    <dbReference type="NCBI Taxonomy" id="210409"/>
    <lineage>
        <taxon>Eukaryota</taxon>
        <taxon>Metazoa</taxon>
        <taxon>Ecdysozoa</taxon>
        <taxon>Arthropoda</taxon>
        <taxon>Crustacea</taxon>
        <taxon>Multicrustacea</taxon>
        <taxon>Malacostraca</taxon>
        <taxon>Eumalacostraca</taxon>
        <taxon>Eucarida</taxon>
        <taxon>Decapoda</taxon>
        <taxon>Pleocyemata</taxon>
        <taxon>Brachyura</taxon>
        <taxon>Eubrachyura</taxon>
        <taxon>Portunoidea</taxon>
        <taxon>Portunidae</taxon>
        <taxon>Portuninae</taxon>
        <taxon>Portunus</taxon>
    </lineage>
</organism>
<dbReference type="OrthoDB" id="6375815at2759"/>
<reference evidence="2" key="1">
    <citation type="submission" date="2019-05" db="EMBL/GenBank/DDBJ databases">
        <title>Another draft genome of Portunus trituberculatus and its Hox gene families provides insights of decapod evolution.</title>
        <authorList>
            <person name="Jeong J.-H."/>
            <person name="Song I."/>
            <person name="Kim S."/>
            <person name="Choi T."/>
            <person name="Kim D."/>
            <person name="Ryu S."/>
            <person name="Kim W."/>
        </authorList>
    </citation>
    <scope>NUCLEOTIDE SEQUENCE [LARGE SCALE GENOMIC DNA]</scope>
    <source>
        <tissue evidence="2">Muscle</tissue>
    </source>
</reference>
<comment type="caution">
    <text evidence="2">The sequence shown here is derived from an EMBL/GenBank/DDBJ whole genome shotgun (WGS) entry which is preliminary data.</text>
</comment>
<accession>A0A5B7FZ36</accession>
<dbReference type="SUPFAM" id="SSF52047">
    <property type="entry name" value="RNI-like"/>
    <property type="match status" value="1"/>
</dbReference>
<evidence type="ECO:0000313" key="2">
    <source>
        <dbReference type="EMBL" id="MPC51892.1"/>
    </source>
</evidence>
<dbReference type="AlphaFoldDB" id="A0A5B7FZ36"/>
<gene>
    <name evidence="2" type="ORF">E2C01_045749</name>
</gene>
<dbReference type="InterPro" id="IPR032675">
    <property type="entry name" value="LRR_dom_sf"/>
</dbReference>
<protein>
    <submittedName>
        <fullName evidence="2">Uncharacterized protein</fullName>
    </submittedName>
</protein>